<dbReference type="EMBL" id="CACSAS010000001">
    <property type="protein sequence ID" value="CAA0095966.1"/>
    <property type="molecule type" value="Genomic_DNA"/>
</dbReference>
<dbReference type="AlphaFoldDB" id="A0A5S9NYT8"/>
<dbReference type="Gene3D" id="2.30.110.10">
    <property type="entry name" value="Electron Transport, Fmn-binding Protein, Chain A"/>
    <property type="match status" value="1"/>
</dbReference>
<accession>A0A5S9NYT8</accession>
<proteinExistence type="predicted"/>
<dbReference type="RefSeq" id="WP_159598696.1">
    <property type="nucleotide sequence ID" value="NZ_CACSAS010000001.1"/>
</dbReference>
<evidence type="ECO:0000259" key="1">
    <source>
        <dbReference type="Pfam" id="PF01243"/>
    </source>
</evidence>
<dbReference type="Pfam" id="PF01243">
    <property type="entry name" value="PNPOx_N"/>
    <property type="match status" value="1"/>
</dbReference>
<name>A0A5S9NYT8_9HYPH</name>
<dbReference type="InterPro" id="IPR011576">
    <property type="entry name" value="Pyridox_Oxase_N"/>
</dbReference>
<dbReference type="Proteomes" id="UP000433050">
    <property type="component" value="Unassembled WGS sequence"/>
</dbReference>
<dbReference type="SUPFAM" id="SSF50475">
    <property type="entry name" value="FMN-binding split barrel"/>
    <property type="match status" value="1"/>
</dbReference>
<dbReference type="PANTHER" id="PTHR42815:SF2">
    <property type="entry name" value="FAD-BINDING, PUTATIVE (AFU_ORTHOLOGUE AFUA_6G07600)-RELATED"/>
    <property type="match status" value="1"/>
</dbReference>
<evidence type="ECO:0000313" key="3">
    <source>
        <dbReference type="Proteomes" id="UP000433050"/>
    </source>
</evidence>
<gene>
    <name evidence="2" type="ORF">STARVERO_01950</name>
</gene>
<dbReference type="InterPro" id="IPR012349">
    <property type="entry name" value="Split_barrel_FMN-bd"/>
</dbReference>
<protein>
    <recommendedName>
        <fullName evidence="1">Pyridoxamine 5'-phosphate oxidase N-terminal domain-containing protein</fullName>
    </recommendedName>
</protein>
<sequence>MTRITRPEELRALYAEMRERSRRKVLPALDIHCRSFIGLSPLVMMSSFGADGRADVTPRGDAPGFVQVEDAGALLLPDRPGNNRLDTLTNLLANPAIGLLFLIPGVDETLRINGRAEIRDDADLLARFEIDGRRPATVLRIEIEEAYMHCAKALMRSRAWDPERFLPRERLPSMGEILRDQLGLATAETQAEMLERYRATLY</sequence>
<reference evidence="2 3" key="1">
    <citation type="submission" date="2019-12" db="EMBL/GenBank/DDBJ databases">
        <authorList>
            <person name="Reyes-Prieto M."/>
        </authorList>
    </citation>
    <scope>NUCLEOTIDE SEQUENCE [LARGE SCALE GENOMIC DNA]</scope>
    <source>
        <strain evidence="2">HF14-78462</strain>
    </source>
</reference>
<organism evidence="2 3">
    <name type="scientific">Starkeya nomas</name>
    <dbReference type="NCBI Taxonomy" id="2666134"/>
    <lineage>
        <taxon>Bacteria</taxon>
        <taxon>Pseudomonadati</taxon>
        <taxon>Pseudomonadota</taxon>
        <taxon>Alphaproteobacteria</taxon>
        <taxon>Hyphomicrobiales</taxon>
        <taxon>Xanthobacteraceae</taxon>
        <taxon>Starkeya</taxon>
    </lineage>
</organism>
<evidence type="ECO:0000313" key="2">
    <source>
        <dbReference type="EMBL" id="CAA0095966.1"/>
    </source>
</evidence>
<feature type="domain" description="Pyridoxamine 5'-phosphate oxidase N-terminal" evidence="1">
    <location>
        <begin position="32"/>
        <end position="150"/>
    </location>
</feature>
<keyword evidence="3" id="KW-1185">Reference proteome</keyword>
<dbReference type="NCBIfam" id="TIGR04025">
    <property type="entry name" value="PPOX_FMN_DR2398"/>
    <property type="match status" value="1"/>
</dbReference>
<dbReference type="PANTHER" id="PTHR42815">
    <property type="entry name" value="FAD-BINDING, PUTATIVE (AFU_ORTHOLOGUE AFUA_6G07600)-RELATED"/>
    <property type="match status" value="1"/>
</dbReference>
<dbReference type="InterPro" id="IPR024029">
    <property type="entry name" value="Pyridox_Oxase_FMN-dep"/>
</dbReference>